<protein>
    <submittedName>
        <fullName evidence="16">Calpain-A isoform X2</fullName>
    </submittedName>
</protein>
<dbReference type="Proteomes" id="UP000092443">
    <property type="component" value="Unplaced"/>
</dbReference>
<evidence type="ECO:0000313" key="16">
    <source>
        <dbReference type="RefSeq" id="XP_037887042.1"/>
    </source>
</evidence>
<evidence type="ECO:0000256" key="5">
    <source>
        <dbReference type="ARBA" id="ARBA00022723"/>
    </source>
</evidence>
<dbReference type="GO" id="GO:0016540">
    <property type="term" value="P:protein autoprocessing"/>
    <property type="evidence" value="ECO:0007669"/>
    <property type="project" value="UniProtKB-ARBA"/>
</dbReference>
<dbReference type="FunFam" id="1.10.238.10:FF:000241">
    <property type="entry name" value="Calpain-A, isoform C"/>
    <property type="match status" value="1"/>
</dbReference>
<gene>
    <name evidence="16" type="primary">LOC119636035</name>
</gene>
<dbReference type="CDD" id="cd00214">
    <property type="entry name" value="Calpain_III"/>
    <property type="match status" value="1"/>
</dbReference>
<sequence>MDEIKGFFAKAGKEFMNAAGEAAMGAAKDIVGSVINEVFIKKEAETKRVLPSIKNMRVLGEKPLSSHRPHTDIQDFETIRGQCLASGSLFEDPLFPASNESLMFSRRPDRYVEWLRPHEIADDPQFFVEGFSRFDVQQGELGDCWLLAATANLTQDSNLFFRVVPPDQNFEENYAGIFHFCFWQYGKWVDVVIDDRLPTHRGELLYMNSAEKNEFWSALLEKAYAKLHGSYEALKGGSTCEAMEDFTGGVTEWYDLKEAPSNLFSILAKAVERNSMMGCSLEPDPNVLEAETQEGLIRGHAYSITKVCMIDIVTPNRTGRIPMIRLRNPWGNEAEWNGPWSDGSPEWRYIPDEQKDEIGLNFDRDGEFWMSFQDFLNHFDRVEICNLCPDAAMDGQQNACKRKWETSMFEGEWTPGVTAGGCRNFLETFWHNPQYVITLEDPDEEDDDGKCTVLVALMQKNRRSKRNLGMECLTIGFAIYHLTDRDMQTRPQGLNFFKYHASVARSPHFINTREVTARFKLPPGHYLIVPSTFDPNEEGEFIIRVYSETRNNMEENDDHVGYGEDENNDNNARLYPSMPSPVKPVDPQRDALQRLFNSVAGSDMEVDWMNLKRILDHSLRDVMIANPEGFSKDVCRSMVAMLDADKSGKLGFEEFEALLTDIAKWKAVFKVYDVYKTGWIDGFQLRAALSSAGYHLNNRILNALVHRYGSRDGKIAFDDFLMCTVKIKTYMDIFKDKDTENTETATFTMDEWIESTIYS</sequence>
<dbReference type="InterPro" id="IPR033883">
    <property type="entry name" value="C2_III"/>
</dbReference>
<dbReference type="PROSITE" id="PS50203">
    <property type="entry name" value="CALPAIN_CAT"/>
    <property type="match status" value="1"/>
</dbReference>
<keyword evidence="4 12" id="KW-0645">Protease</keyword>
<dbReference type="InterPro" id="IPR022684">
    <property type="entry name" value="Calpain_cysteine_protease"/>
</dbReference>
<dbReference type="SMART" id="SM00230">
    <property type="entry name" value="CysPc"/>
    <property type="match status" value="1"/>
</dbReference>
<dbReference type="CDD" id="cd00044">
    <property type="entry name" value="CysPc"/>
    <property type="match status" value="1"/>
</dbReference>
<dbReference type="GO" id="GO:0004198">
    <property type="term" value="F:calcium-dependent cysteine-type endopeptidase activity"/>
    <property type="evidence" value="ECO:0007669"/>
    <property type="project" value="InterPro"/>
</dbReference>
<feature type="active site" evidence="11 12">
    <location>
        <position position="300"/>
    </location>
</feature>
<dbReference type="PROSITE" id="PS00139">
    <property type="entry name" value="THIOL_PROTEASE_CYS"/>
    <property type="match status" value="1"/>
</dbReference>
<proteinExistence type="inferred from homology"/>
<keyword evidence="5" id="KW-0479">Metal-binding</keyword>
<reference evidence="16" key="1">
    <citation type="submission" date="2025-08" db="UniProtKB">
        <authorList>
            <consortium name="RefSeq"/>
        </authorList>
    </citation>
    <scope>IDENTIFICATION</scope>
    <source>
        <tissue evidence="16">Whole body pupa</tissue>
    </source>
</reference>
<dbReference type="Pfam" id="PF01067">
    <property type="entry name" value="Calpain_III"/>
    <property type="match status" value="1"/>
</dbReference>
<evidence type="ECO:0000256" key="10">
    <source>
        <dbReference type="ARBA" id="ARBA00022837"/>
    </source>
</evidence>
<dbReference type="InterPro" id="IPR001300">
    <property type="entry name" value="Peptidase_C2_calpain_cat"/>
</dbReference>
<comment type="similarity">
    <text evidence="2">Belongs to the peptidase C2 family.</text>
</comment>
<keyword evidence="3" id="KW-0963">Cytoplasm</keyword>
<dbReference type="GO" id="GO:0005737">
    <property type="term" value="C:cytoplasm"/>
    <property type="evidence" value="ECO:0007669"/>
    <property type="project" value="UniProtKB-SubCell"/>
</dbReference>
<keyword evidence="9" id="KW-0068">Autocatalytic cleavage</keyword>
<evidence type="ECO:0000313" key="15">
    <source>
        <dbReference type="Proteomes" id="UP000092443"/>
    </source>
</evidence>
<dbReference type="PRINTS" id="PR00704">
    <property type="entry name" value="CALPAIN"/>
</dbReference>
<dbReference type="Gene3D" id="3.90.70.10">
    <property type="entry name" value="Cysteine proteinases"/>
    <property type="match status" value="1"/>
</dbReference>
<feature type="domain" description="EF-hand" evidence="14">
    <location>
        <begin position="630"/>
        <end position="665"/>
    </location>
</feature>
<keyword evidence="7 12" id="KW-0378">Hydrolase</keyword>
<dbReference type="PANTHER" id="PTHR10183">
    <property type="entry name" value="CALPAIN"/>
    <property type="match status" value="1"/>
</dbReference>
<evidence type="ECO:0000256" key="9">
    <source>
        <dbReference type="ARBA" id="ARBA00022813"/>
    </source>
</evidence>
<dbReference type="Pfam" id="PF00648">
    <property type="entry name" value="Peptidase_C2"/>
    <property type="match status" value="1"/>
</dbReference>
<dbReference type="FunFam" id="2.60.120.380:FF:000001">
    <property type="entry name" value="Calpain-1 catalytic subunit"/>
    <property type="match status" value="1"/>
</dbReference>
<dbReference type="RefSeq" id="XP_037887042.1">
    <property type="nucleotide sequence ID" value="XM_038031114.1"/>
</dbReference>
<feature type="active site" evidence="11 12">
    <location>
        <position position="328"/>
    </location>
</feature>
<feature type="active site" evidence="11 12">
    <location>
        <position position="144"/>
    </location>
</feature>
<dbReference type="GO" id="GO:0016322">
    <property type="term" value="P:neuron remodeling"/>
    <property type="evidence" value="ECO:0007669"/>
    <property type="project" value="UniProtKB-ARBA"/>
</dbReference>
<keyword evidence="10" id="KW-0106">Calcium</keyword>
<evidence type="ECO:0000256" key="12">
    <source>
        <dbReference type="PROSITE-ProRule" id="PRU00239"/>
    </source>
</evidence>
<dbReference type="CDD" id="cd16196">
    <property type="entry name" value="EFh_PEF_CalpA_B"/>
    <property type="match status" value="1"/>
</dbReference>
<accession>A0A9C6DQ15</accession>
<dbReference type="SUPFAM" id="SSF47473">
    <property type="entry name" value="EF-hand"/>
    <property type="match status" value="1"/>
</dbReference>
<feature type="domain" description="Calpain catalytic" evidence="13">
    <location>
        <begin position="89"/>
        <end position="388"/>
    </location>
</feature>
<dbReference type="InterPro" id="IPR018247">
    <property type="entry name" value="EF_Hand_1_Ca_BS"/>
</dbReference>
<keyword evidence="8 12" id="KW-0788">Thiol protease</keyword>
<evidence type="ECO:0000256" key="4">
    <source>
        <dbReference type="ARBA" id="ARBA00022670"/>
    </source>
</evidence>
<dbReference type="InterPro" id="IPR022683">
    <property type="entry name" value="Calpain_III"/>
</dbReference>
<dbReference type="PANTHER" id="PTHR10183:SF433">
    <property type="entry name" value="CALPAIN-A-RELATED"/>
    <property type="match status" value="1"/>
</dbReference>
<evidence type="ECO:0000256" key="2">
    <source>
        <dbReference type="ARBA" id="ARBA00007623"/>
    </source>
</evidence>
<dbReference type="Gene3D" id="1.10.238.10">
    <property type="entry name" value="EF-hand"/>
    <property type="match status" value="1"/>
</dbReference>
<dbReference type="FunFam" id="3.90.70.10:FF:000001">
    <property type="entry name" value="Calpain-1 catalytic subunit"/>
    <property type="match status" value="1"/>
</dbReference>
<evidence type="ECO:0000256" key="1">
    <source>
        <dbReference type="ARBA" id="ARBA00004496"/>
    </source>
</evidence>
<evidence type="ECO:0000256" key="11">
    <source>
        <dbReference type="PIRSR" id="PIRSR622684-1"/>
    </source>
</evidence>
<evidence type="ECO:0000256" key="8">
    <source>
        <dbReference type="ARBA" id="ARBA00022807"/>
    </source>
</evidence>
<dbReference type="InterPro" id="IPR038765">
    <property type="entry name" value="Papain-like_cys_pep_sf"/>
</dbReference>
<evidence type="ECO:0000259" key="13">
    <source>
        <dbReference type="PROSITE" id="PS50203"/>
    </source>
</evidence>
<dbReference type="GeneID" id="119636035"/>
<dbReference type="InterPro" id="IPR002048">
    <property type="entry name" value="EF_hand_dom"/>
</dbReference>
<dbReference type="SUPFAM" id="SSF54001">
    <property type="entry name" value="Cysteine proteinases"/>
    <property type="match status" value="1"/>
</dbReference>
<dbReference type="SMART" id="SM00054">
    <property type="entry name" value="EFh"/>
    <property type="match status" value="2"/>
</dbReference>
<dbReference type="InterPro" id="IPR022682">
    <property type="entry name" value="Calpain_domain_III"/>
</dbReference>
<keyword evidence="6" id="KW-0677">Repeat</keyword>
<dbReference type="InterPro" id="IPR011992">
    <property type="entry name" value="EF-hand-dom_pair"/>
</dbReference>
<dbReference type="SUPFAM" id="SSF49758">
    <property type="entry name" value="Calpain large subunit, middle domain (domain III)"/>
    <property type="match status" value="1"/>
</dbReference>
<keyword evidence="15" id="KW-1185">Reference proteome</keyword>
<dbReference type="InterPro" id="IPR036213">
    <property type="entry name" value="Calpain_III_sf"/>
</dbReference>
<dbReference type="PROSITE" id="PS00018">
    <property type="entry name" value="EF_HAND_1"/>
    <property type="match status" value="1"/>
</dbReference>
<evidence type="ECO:0000256" key="3">
    <source>
        <dbReference type="ARBA" id="ARBA00022490"/>
    </source>
</evidence>
<evidence type="ECO:0000256" key="7">
    <source>
        <dbReference type="ARBA" id="ARBA00022801"/>
    </source>
</evidence>
<comment type="subcellular location">
    <subcellularLocation>
        <location evidence="1">Cytoplasm</location>
    </subcellularLocation>
</comment>
<name>A0A9C6DQ15_9MUSC</name>
<organism evidence="15 16">
    <name type="scientific">Glossina fuscipes</name>
    <dbReference type="NCBI Taxonomy" id="7396"/>
    <lineage>
        <taxon>Eukaryota</taxon>
        <taxon>Metazoa</taxon>
        <taxon>Ecdysozoa</taxon>
        <taxon>Arthropoda</taxon>
        <taxon>Hexapoda</taxon>
        <taxon>Insecta</taxon>
        <taxon>Pterygota</taxon>
        <taxon>Neoptera</taxon>
        <taxon>Endopterygota</taxon>
        <taxon>Diptera</taxon>
        <taxon>Brachycera</taxon>
        <taxon>Muscomorpha</taxon>
        <taxon>Hippoboscoidea</taxon>
        <taxon>Glossinidae</taxon>
        <taxon>Glossina</taxon>
    </lineage>
</organism>
<dbReference type="SMART" id="SM00720">
    <property type="entry name" value="calpain_III"/>
    <property type="match status" value="1"/>
</dbReference>
<dbReference type="GO" id="GO:0005509">
    <property type="term" value="F:calcium ion binding"/>
    <property type="evidence" value="ECO:0007669"/>
    <property type="project" value="InterPro"/>
</dbReference>
<dbReference type="InterPro" id="IPR000169">
    <property type="entry name" value="Pept_cys_AS"/>
</dbReference>
<dbReference type="PROSITE" id="PS50222">
    <property type="entry name" value="EF_HAND_2"/>
    <property type="match status" value="1"/>
</dbReference>
<dbReference type="AlphaFoldDB" id="A0A9C6DQ15"/>
<evidence type="ECO:0000259" key="14">
    <source>
        <dbReference type="PROSITE" id="PS50222"/>
    </source>
</evidence>
<dbReference type="Gene3D" id="2.60.120.380">
    <property type="match status" value="1"/>
</dbReference>
<evidence type="ECO:0000256" key="6">
    <source>
        <dbReference type="ARBA" id="ARBA00022737"/>
    </source>
</evidence>